<reference evidence="2" key="2">
    <citation type="submission" date="2020-09" db="EMBL/GenBank/DDBJ databases">
        <authorList>
            <person name="Sun Q."/>
            <person name="Zhou Y."/>
        </authorList>
    </citation>
    <scope>NUCLEOTIDE SEQUENCE</scope>
    <source>
        <strain evidence="2">CGMCC 1.10749</strain>
    </source>
</reference>
<dbReference type="InterPro" id="IPR024072">
    <property type="entry name" value="DHFR-like_dom_sf"/>
</dbReference>
<name>A0A8H9FSE9_9MICO</name>
<organism evidence="2 3">
    <name type="scientific">Knoellia flava</name>
    <dbReference type="NCBI Taxonomy" id="913969"/>
    <lineage>
        <taxon>Bacteria</taxon>
        <taxon>Bacillati</taxon>
        <taxon>Actinomycetota</taxon>
        <taxon>Actinomycetes</taxon>
        <taxon>Micrococcales</taxon>
        <taxon>Intrasporangiaceae</taxon>
        <taxon>Knoellia</taxon>
    </lineage>
</organism>
<evidence type="ECO:0000313" key="2">
    <source>
        <dbReference type="EMBL" id="GGB73469.1"/>
    </source>
</evidence>
<dbReference type="GO" id="GO:0009231">
    <property type="term" value="P:riboflavin biosynthetic process"/>
    <property type="evidence" value="ECO:0007669"/>
    <property type="project" value="InterPro"/>
</dbReference>
<dbReference type="AlphaFoldDB" id="A0A8H9FSE9"/>
<gene>
    <name evidence="2" type="ORF">GCM10011314_11240</name>
</gene>
<evidence type="ECO:0000313" key="3">
    <source>
        <dbReference type="Proteomes" id="UP000628079"/>
    </source>
</evidence>
<dbReference type="Proteomes" id="UP000628079">
    <property type="component" value="Unassembled WGS sequence"/>
</dbReference>
<dbReference type="InterPro" id="IPR002734">
    <property type="entry name" value="RibDG_C"/>
</dbReference>
<accession>A0A8H9FSE9</accession>
<protein>
    <submittedName>
        <fullName evidence="2">Deaminase</fullName>
    </submittedName>
</protein>
<dbReference type="SUPFAM" id="SSF53597">
    <property type="entry name" value="Dihydrofolate reductase-like"/>
    <property type="match status" value="1"/>
</dbReference>
<dbReference type="Gene3D" id="3.40.430.10">
    <property type="entry name" value="Dihydrofolate Reductase, subunit A"/>
    <property type="match status" value="1"/>
</dbReference>
<dbReference type="Pfam" id="PF01872">
    <property type="entry name" value="RibD_C"/>
    <property type="match status" value="1"/>
</dbReference>
<reference evidence="2" key="1">
    <citation type="journal article" date="2014" name="Int. J. Syst. Evol. Microbiol.">
        <title>Complete genome sequence of Corynebacterium casei LMG S-19264T (=DSM 44701T), isolated from a smear-ripened cheese.</title>
        <authorList>
            <consortium name="US DOE Joint Genome Institute (JGI-PGF)"/>
            <person name="Walter F."/>
            <person name="Albersmeier A."/>
            <person name="Kalinowski J."/>
            <person name="Ruckert C."/>
        </authorList>
    </citation>
    <scope>NUCLEOTIDE SEQUENCE</scope>
    <source>
        <strain evidence="2">CGMCC 1.10749</strain>
    </source>
</reference>
<dbReference type="EMBL" id="BMEA01000001">
    <property type="protein sequence ID" value="GGB73469.1"/>
    <property type="molecule type" value="Genomic_DNA"/>
</dbReference>
<sequence length="189" mass="20746">MGRLRYGMLVSLDGYARDASGSFDWAMPSDELHGFVNEREREVGTFVYGRGLWEVMRWWQDSPADDEPEAAPEHHEFAALWRGADKVVVSTTLDPPAEPRTEVWPNLDLDRLAALVRQSPGDVSIGGPTLAGHALRAGLVDEVAAYVVPHVAGGGLPWLPDGWTSSLVLREQRAFDGGAVALVYDVPRR</sequence>
<feature type="domain" description="Bacterial bifunctional deaminase-reductase C-terminal" evidence="1">
    <location>
        <begin position="6"/>
        <end position="163"/>
    </location>
</feature>
<comment type="caution">
    <text evidence="2">The sequence shown here is derived from an EMBL/GenBank/DDBJ whole genome shotgun (WGS) entry which is preliminary data.</text>
</comment>
<evidence type="ECO:0000259" key="1">
    <source>
        <dbReference type="Pfam" id="PF01872"/>
    </source>
</evidence>
<dbReference type="RefSeq" id="WP_035946985.1">
    <property type="nucleotide sequence ID" value="NZ_BMEA01000001.1"/>
</dbReference>
<proteinExistence type="predicted"/>
<dbReference type="GO" id="GO:0008703">
    <property type="term" value="F:5-amino-6-(5-phosphoribosylamino)uracil reductase activity"/>
    <property type="evidence" value="ECO:0007669"/>
    <property type="project" value="InterPro"/>
</dbReference>